<dbReference type="InterPro" id="IPR000595">
    <property type="entry name" value="cNMP-bd_dom"/>
</dbReference>
<evidence type="ECO:0000256" key="3">
    <source>
        <dbReference type="ARBA" id="ARBA00023163"/>
    </source>
</evidence>
<dbReference type="InterPro" id="IPR012318">
    <property type="entry name" value="HTH_CRP"/>
</dbReference>
<evidence type="ECO:0000259" key="4">
    <source>
        <dbReference type="PROSITE" id="PS50042"/>
    </source>
</evidence>
<accession>A0A8G1ECP7</accession>
<evidence type="ECO:0000259" key="5">
    <source>
        <dbReference type="PROSITE" id="PS51063"/>
    </source>
</evidence>
<dbReference type="SUPFAM" id="SSF46785">
    <property type="entry name" value="Winged helix' DNA-binding domain"/>
    <property type="match status" value="1"/>
</dbReference>
<evidence type="ECO:0000256" key="1">
    <source>
        <dbReference type="ARBA" id="ARBA00023015"/>
    </source>
</evidence>
<dbReference type="SMART" id="SM00419">
    <property type="entry name" value="HTH_CRP"/>
    <property type="match status" value="1"/>
</dbReference>
<name>A0A8G1ECP7_9RHOB</name>
<dbReference type="Pfam" id="PF00027">
    <property type="entry name" value="cNMP_binding"/>
    <property type="match status" value="1"/>
</dbReference>
<dbReference type="KEGG" id="nsm:JO391_03940"/>
<evidence type="ECO:0000313" key="6">
    <source>
        <dbReference type="EMBL" id="QYZ70677.1"/>
    </source>
</evidence>
<evidence type="ECO:0000256" key="2">
    <source>
        <dbReference type="ARBA" id="ARBA00023125"/>
    </source>
</evidence>
<evidence type="ECO:0000313" key="7">
    <source>
        <dbReference type="Proteomes" id="UP000826300"/>
    </source>
</evidence>
<reference evidence="6" key="1">
    <citation type="submission" date="2021-02" db="EMBL/GenBank/DDBJ databases">
        <title>Rhodobacter shimadae sp. nov., an aerobic anoxygenic phototrophic bacterium isolated from a hot spring.</title>
        <authorList>
            <person name="Muramatsu S."/>
            <person name="Haruta S."/>
            <person name="Hirose S."/>
            <person name="Hanada S."/>
        </authorList>
    </citation>
    <scope>NUCLEOTIDE SEQUENCE</scope>
    <source>
        <strain evidence="6">N10</strain>
    </source>
</reference>
<dbReference type="PROSITE" id="PS51063">
    <property type="entry name" value="HTH_CRP_2"/>
    <property type="match status" value="1"/>
</dbReference>
<dbReference type="GO" id="GO:0003677">
    <property type="term" value="F:DNA binding"/>
    <property type="evidence" value="ECO:0007669"/>
    <property type="project" value="UniProtKB-KW"/>
</dbReference>
<keyword evidence="3" id="KW-0804">Transcription</keyword>
<dbReference type="InterPro" id="IPR014710">
    <property type="entry name" value="RmlC-like_jellyroll"/>
</dbReference>
<feature type="domain" description="Cyclic nucleotide-binding" evidence="4">
    <location>
        <begin position="7"/>
        <end position="89"/>
    </location>
</feature>
<feature type="domain" description="HTH crp-type" evidence="5">
    <location>
        <begin position="120"/>
        <end position="184"/>
    </location>
</feature>
<protein>
    <submittedName>
        <fullName evidence="6">Crp/Fnr family transcriptional regulator</fullName>
    </submittedName>
</protein>
<dbReference type="PROSITE" id="PS50042">
    <property type="entry name" value="CNMP_BINDING_3"/>
    <property type="match status" value="1"/>
</dbReference>
<dbReference type="SUPFAM" id="SSF51206">
    <property type="entry name" value="cAMP-binding domain-like"/>
    <property type="match status" value="1"/>
</dbReference>
<keyword evidence="7" id="KW-1185">Reference proteome</keyword>
<dbReference type="InterPro" id="IPR018490">
    <property type="entry name" value="cNMP-bd_dom_sf"/>
</dbReference>
<dbReference type="InterPro" id="IPR036390">
    <property type="entry name" value="WH_DNA-bd_sf"/>
</dbReference>
<dbReference type="GO" id="GO:0006355">
    <property type="term" value="P:regulation of DNA-templated transcription"/>
    <property type="evidence" value="ECO:0007669"/>
    <property type="project" value="InterPro"/>
</dbReference>
<keyword evidence="1" id="KW-0805">Transcription regulation</keyword>
<dbReference type="EMBL" id="CP069370">
    <property type="protein sequence ID" value="QYZ70677.1"/>
    <property type="molecule type" value="Genomic_DNA"/>
</dbReference>
<sequence length="193" mass="21597">MGRWHRFSPGQLLYQAGDKPDGMYGLAEGALEITFPLVADEPVTIYRAEPGFWIGDAAQFSRRQRMIGIAAATPVRILRVSGTELERLLAESPRFWPCFYDLSSRNVETALTLLSESLALTVKARVCRRLLTLAERDRDVQITQDDLAKLVGVARATVRRAIADLAAAGGVETGYRSLRLRDLDVLRRHKDEQ</sequence>
<organism evidence="6 7">
    <name type="scientific">Neotabrizicola shimadae</name>
    <dbReference type="NCBI Taxonomy" id="2807096"/>
    <lineage>
        <taxon>Bacteria</taxon>
        <taxon>Pseudomonadati</taxon>
        <taxon>Pseudomonadota</taxon>
        <taxon>Alphaproteobacteria</taxon>
        <taxon>Rhodobacterales</taxon>
        <taxon>Paracoccaceae</taxon>
        <taxon>Neotabrizicola</taxon>
    </lineage>
</organism>
<keyword evidence="2" id="KW-0238">DNA-binding</keyword>
<dbReference type="Gene3D" id="2.60.120.10">
    <property type="entry name" value="Jelly Rolls"/>
    <property type="match status" value="1"/>
</dbReference>
<gene>
    <name evidence="6" type="ORF">JO391_03940</name>
</gene>
<dbReference type="CDD" id="cd00038">
    <property type="entry name" value="CAP_ED"/>
    <property type="match status" value="1"/>
</dbReference>
<proteinExistence type="predicted"/>
<dbReference type="Proteomes" id="UP000826300">
    <property type="component" value="Chromosome"/>
</dbReference>
<dbReference type="AlphaFoldDB" id="A0A8G1ECP7"/>
<dbReference type="Pfam" id="PF13545">
    <property type="entry name" value="HTH_Crp_2"/>
    <property type="match status" value="1"/>
</dbReference>